<dbReference type="PANTHER" id="PTHR43065">
    <property type="entry name" value="SENSOR HISTIDINE KINASE"/>
    <property type="match status" value="1"/>
</dbReference>
<keyword evidence="7" id="KW-0067">ATP-binding</keyword>
<dbReference type="eggNOG" id="COG3852">
    <property type="taxonomic scope" value="Bacteria"/>
</dbReference>
<evidence type="ECO:0000256" key="8">
    <source>
        <dbReference type="ARBA" id="ARBA00023012"/>
    </source>
</evidence>
<feature type="domain" description="Histidine kinase" evidence="10">
    <location>
        <begin position="313"/>
        <end position="520"/>
    </location>
</feature>
<evidence type="ECO:0000256" key="5">
    <source>
        <dbReference type="ARBA" id="ARBA00022741"/>
    </source>
</evidence>
<dbReference type="InterPro" id="IPR004358">
    <property type="entry name" value="Sig_transdc_His_kin-like_C"/>
</dbReference>
<dbReference type="STRING" id="290397.Adeh_0625"/>
<dbReference type="Proteomes" id="UP000001935">
    <property type="component" value="Chromosome"/>
</dbReference>
<dbReference type="InterPro" id="IPR005467">
    <property type="entry name" value="His_kinase_dom"/>
</dbReference>
<accession>Q2INL7</accession>
<dbReference type="PANTHER" id="PTHR43065:SF10">
    <property type="entry name" value="PEROXIDE STRESS-ACTIVATED HISTIDINE KINASE MAK3"/>
    <property type="match status" value="1"/>
</dbReference>
<dbReference type="InterPro" id="IPR036890">
    <property type="entry name" value="HATPase_C_sf"/>
</dbReference>
<dbReference type="InterPro" id="IPR013767">
    <property type="entry name" value="PAS_fold"/>
</dbReference>
<dbReference type="Gene3D" id="3.30.450.20">
    <property type="entry name" value="PAS domain"/>
    <property type="match status" value="1"/>
</dbReference>
<dbReference type="Gene3D" id="1.10.287.130">
    <property type="match status" value="1"/>
</dbReference>
<gene>
    <name evidence="12" type="ordered locus">Adeh_0625</name>
</gene>
<evidence type="ECO:0000256" key="1">
    <source>
        <dbReference type="ARBA" id="ARBA00000085"/>
    </source>
</evidence>
<feature type="transmembrane region" description="Helical" evidence="9">
    <location>
        <begin position="101"/>
        <end position="119"/>
    </location>
</feature>
<keyword evidence="9" id="KW-1133">Transmembrane helix</keyword>
<evidence type="ECO:0000256" key="9">
    <source>
        <dbReference type="SAM" id="Phobius"/>
    </source>
</evidence>
<dbReference type="PRINTS" id="PR00344">
    <property type="entry name" value="BCTRLSENSOR"/>
</dbReference>
<dbReference type="PROSITE" id="PS50109">
    <property type="entry name" value="HIS_KIN"/>
    <property type="match status" value="1"/>
</dbReference>
<comment type="catalytic activity">
    <reaction evidence="1">
        <text>ATP + protein L-histidine = ADP + protein N-phospho-L-histidine.</text>
        <dbReference type="EC" id="2.7.13.3"/>
    </reaction>
</comment>
<keyword evidence="5" id="KW-0547">Nucleotide-binding</keyword>
<dbReference type="AlphaFoldDB" id="Q2INL7"/>
<dbReference type="InterPro" id="IPR003661">
    <property type="entry name" value="HisK_dim/P_dom"/>
</dbReference>
<dbReference type="KEGG" id="ade:Adeh_0625"/>
<dbReference type="OrthoDB" id="9773941at2"/>
<dbReference type="GO" id="GO:0006355">
    <property type="term" value="P:regulation of DNA-templated transcription"/>
    <property type="evidence" value="ECO:0007669"/>
    <property type="project" value="InterPro"/>
</dbReference>
<keyword evidence="4 12" id="KW-0808">Transferase</keyword>
<keyword evidence="9" id="KW-0472">Membrane</keyword>
<keyword evidence="6 12" id="KW-0418">Kinase</keyword>
<dbReference type="SMART" id="SM00388">
    <property type="entry name" value="HisKA"/>
    <property type="match status" value="1"/>
</dbReference>
<evidence type="ECO:0000256" key="6">
    <source>
        <dbReference type="ARBA" id="ARBA00022777"/>
    </source>
</evidence>
<evidence type="ECO:0000259" key="11">
    <source>
        <dbReference type="PROSITE" id="PS50112"/>
    </source>
</evidence>
<dbReference type="EMBL" id="CP000251">
    <property type="protein sequence ID" value="ABC80401.1"/>
    <property type="molecule type" value="Genomic_DNA"/>
</dbReference>
<evidence type="ECO:0000256" key="2">
    <source>
        <dbReference type="ARBA" id="ARBA00012438"/>
    </source>
</evidence>
<feature type="transmembrane region" description="Helical" evidence="9">
    <location>
        <begin position="46"/>
        <end position="67"/>
    </location>
</feature>
<organism evidence="12 13">
    <name type="scientific">Anaeromyxobacter dehalogenans (strain 2CP-C)</name>
    <dbReference type="NCBI Taxonomy" id="290397"/>
    <lineage>
        <taxon>Bacteria</taxon>
        <taxon>Pseudomonadati</taxon>
        <taxon>Myxococcota</taxon>
        <taxon>Myxococcia</taxon>
        <taxon>Myxococcales</taxon>
        <taxon>Cystobacterineae</taxon>
        <taxon>Anaeromyxobacteraceae</taxon>
        <taxon>Anaeromyxobacter</taxon>
    </lineage>
</organism>
<dbReference type="RefSeq" id="WP_011419684.1">
    <property type="nucleotide sequence ID" value="NC_007760.1"/>
</dbReference>
<dbReference type="Pfam" id="PF00989">
    <property type="entry name" value="PAS"/>
    <property type="match status" value="1"/>
</dbReference>
<dbReference type="HOGENOM" id="CLU_000445_114_39_7"/>
<dbReference type="GO" id="GO:0000155">
    <property type="term" value="F:phosphorelay sensor kinase activity"/>
    <property type="evidence" value="ECO:0007669"/>
    <property type="project" value="InterPro"/>
</dbReference>
<dbReference type="Pfam" id="PF02518">
    <property type="entry name" value="HATPase_c"/>
    <property type="match status" value="1"/>
</dbReference>
<dbReference type="Gene3D" id="3.30.565.10">
    <property type="entry name" value="Histidine kinase-like ATPase, C-terminal domain"/>
    <property type="match status" value="1"/>
</dbReference>
<proteinExistence type="predicted"/>
<evidence type="ECO:0000256" key="4">
    <source>
        <dbReference type="ARBA" id="ARBA00022679"/>
    </source>
</evidence>
<evidence type="ECO:0000313" key="12">
    <source>
        <dbReference type="EMBL" id="ABC80401.1"/>
    </source>
</evidence>
<dbReference type="SUPFAM" id="SSF55785">
    <property type="entry name" value="PYP-like sensor domain (PAS domain)"/>
    <property type="match status" value="1"/>
</dbReference>
<dbReference type="Pfam" id="PF25323">
    <property type="entry name" value="6TM_PilS"/>
    <property type="match status" value="1"/>
</dbReference>
<evidence type="ECO:0000256" key="7">
    <source>
        <dbReference type="ARBA" id="ARBA00022840"/>
    </source>
</evidence>
<feature type="transmembrane region" description="Helical" evidence="9">
    <location>
        <begin position="14"/>
        <end position="40"/>
    </location>
</feature>
<dbReference type="SUPFAM" id="SSF47384">
    <property type="entry name" value="Homodimeric domain of signal transducing histidine kinase"/>
    <property type="match status" value="1"/>
</dbReference>
<evidence type="ECO:0000259" key="10">
    <source>
        <dbReference type="PROSITE" id="PS50109"/>
    </source>
</evidence>
<dbReference type="GO" id="GO:0005524">
    <property type="term" value="F:ATP binding"/>
    <property type="evidence" value="ECO:0007669"/>
    <property type="project" value="UniProtKB-KW"/>
</dbReference>
<dbReference type="PROSITE" id="PS50112">
    <property type="entry name" value="PAS"/>
    <property type="match status" value="1"/>
</dbReference>
<reference evidence="12 13" key="1">
    <citation type="submission" date="2006-01" db="EMBL/GenBank/DDBJ databases">
        <title>Complete sequence of Anaeromyxobacter dehalogenans 2CP-C.</title>
        <authorList>
            <consortium name="US DOE Joint Genome Institute"/>
            <person name="Copeland A."/>
            <person name="Lucas S."/>
            <person name="Lapidus A."/>
            <person name="Barry K."/>
            <person name="Detter J.C."/>
            <person name="Glavina T."/>
            <person name="Hammon N."/>
            <person name="Israni S."/>
            <person name="Pitluck S."/>
            <person name="Brettin T."/>
            <person name="Bruce D."/>
            <person name="Han C."/>
            <person name="Tapia R."/>
            <person name="Gilna P."/>
            <person name="Kiss H."/>
            <person name="Schmutz J."/>
            <person name="Larimer F."/>
            <person name="Land M."/>
            <person name="Kyrpides N."/>
            <person name="Anderson I."/>
            <person name="Sanford R.A."/>
            <person name="Ritalahti K.M."/>
            <person name="Thomas H.S."/>
            <person name="Kirby J.R."/>
            <person name="Zhulin I.B."/>
            <person name="Loeffler F.E."/>
            <person name="Richardson P."/>
        </authorList>
    </citation>
    <scope>NUCLEOTIDE SEQUENCE [LARGE SCALE GENOMIC DNA]</scope>
    <source>
        <strain evidence="12 13">2CP-C</strain>
    </source>
</reference>
<name>Q2INL7_ANADE</name>
<feature type="transmembrane region" description="Helical" evidence="9">
    <location>
        <begin position="149"/>
        <end position="170"/>
    </location>
</feature>
<dbReference type="SMART" id="SM00091">
    <property type="entry name" value="PAS"/>
    <property type="match status" value="1"/>
</dbReference>
<feature type="domain" description="PAS" evidence="11">
    <location>
        <begin position="190"/>
        <end position="241"/>
    </location>
</feature>
<sequence length="526" mass="55276">MSGSGAEPGLHRKLVWLTFFRLVTVTVLLGGTALVGWQVGGEAGGYLAPLYGVVGATYAGSLVFAVALRRNTGLVAVAYVQIALDVAIATAVGALTGGVESVFVFMFSLAVVNGAILLYRRGAMAAAGMALLGYLVMLAATWRPGAVPVVTVFAHGTAFLVTAALASYLAEMLRSAGERLAEREGDLEAITALHESIVQSLTSGLVTVDRAERVTFLNAAAEQVTGIPMERALGQPVREVLPFQAGTGRDEIEWVNARGERLTLGYTMFPLVGRGGTGIGSAAIFQDLTRLRTMEQAFQRSERLADLGRVAAGLAHELRNPLASMAGSVELLRAQAAPDGDERRLLDIVLREASRLDELVTEFLRFARPAPLRPGSVELSGLLDDALRVFAHDPAAVGLLVARSLDPAPAACDPDQIRQVVWNLLRNAAQALGDGRGARIEVSCGVEDGGAWFAVGDDGPGIPAAELERIFLPFHTTKERGTGLGLAVVQRIVDAHGGRVEVRSTPGEGARFTVHLPGPAGVAQTG</sequence>
<protein>
    <recommendedName>
        <fullName evidence="2">histidine kinase</fullName>
        <ecNumber evidence="2">2.7.13.3</ecNumber>
    </recommendedName>
</protein>
<keyword evidence="8" id="KW-0902">Two-component regulatory system</keyword>
<feature type="transmembrane region" description="Helical" evidence="9">
    <location>
        <begin position="74"/>
        <end position="95"/>
    </location>
</feature>
<dbReference type="CDD" id="cd00130">
    <property type="entry name" value="PAS"/>
    <property type="match status" value="1"/>
</dbReference>
<feature type="transmembrane region" description="Helical" evidence="9">
    <location>
        <begin position="126"/>
        <end position="143"/>
    </location>
</feature>
<dbReference type="CDD" id="cd00082">
    <property type="entry name" value="HisKA"/>
    <property type="match status" value="1"/>
</dbReference>
<dbReference type="InterPro" id="IPR035965">
    <property type="entry name" value="PAS-like_dom_sf"/>
</dbReference>
<dbReference type="InterPro" id="IPR000014">
    <property type="entry name" value="PAS"/>
</dbReference>
<evidence type="ECO:0000256" key="3">
    <source>
        <dbReference type="ARBA" id="ARBA00022553"/>
    </source>
</evidence>
<dbReference type="EC" id="2.7.13.3" evidence="2"/>
<keyword evidence="3" id="KW-0597">Phosphoprotein</keyword>
<dbReference type="Pfam" id="PF00512">
    <property type="entry name" value="HisKA"/>
    <property type="match status" value="1"/>
</dbReference>
<evidence type="ECO:0000313" key="13">
    <source>
        <dbReference type="Proteomes" id="UP000001935"/>
    </source>
</evidence>
<dbReference type="SMART" id="SM00387">
    <property type="entry name" value="HATPase_c"/>
    <property type="match status" value="1"/>
</dbReference>
<dbReference type="InterPro" id="IPR003594">
    <property type="entry name" value="HATPase_dom"/>
</dbReference>
<keyword evidence="9" id="KW-0812">Transmembrane</keyword>
<dbReference type="SUPFAM" id="SSF55874">
    <property type="entry name" value="ATPase domain of HSP90 chaperone/DNA topoisomerase II/histidine kinase"/>
    <property type="match status" value="1"/>
</dbReference>
<dbReference type="InterPro" id="IPR036097">
    <property type="entry name" value="HisK_dim/P_sf"/>
</dbReference>